<gene>
    <name evidence="2" type="ORF">GCM10017667_38150</name>
</gene>
<dbReference type="EMBL" id="BNBE01000002">
    <property type="protein sequence ID" value="GHG04119.1"/>
    <property type="molecule type" value="Genomic_DNA"/>
</dbReference>
<name>A0A919ENV0_STRFL</name>
<organism evidence="2 3">
    <name type="scientific">Streptomyces filamentosus</name>
    <name type="common">Streptomyces roseosporus</name>
    <dbReference type="NCBI Taxonomy" id="67294"/>
    <lineage>
        <taxon>Bacteria</taxon>
        <taxon>Bacillati</taxon>
        <taxon>Actinomycetota</taxon>
        <taxon>Actinomycetes</taxon>
        <taxon>Kitasatosporales</taxon>
        <taxon>Streptomycetaceae</taxon>
        <taxon>Streptomyces</taxon>
    </lineage>
</organism>
<dbReference type="SUPFAM" id="SSF101386">
    <property type="entry name" value="all-alpha NTP pyrophosphatases"/>
    <property type="match status" value="1"/>
</dbReference>
<dbReference type="Pfam" id="PF03819">
    <property type="entry name" value="MazG"/>
    <property type="match status" value="1"/>
</dbReference>
<sequence length="119" mass="13355">MSLDELSRQAMRIHALYDRMNLHERGRTWTREEFMLGFMGDVGDLAKLVMGAEGARTMRGGKAALEHELADCLWSVLVLARLYEIDLEEAFARTMTELEQTITAKLPGENEELPGPGSS</sequence>
<protein>
    <recommendedName>
        <fullName evidence="1">NTP pyrophosphohydrolase MazG-like domain-containing protein</fullName>
    </recommendedName>
</protein>
<dbReference type="AlphaFoldDB" id="A0A919ENV0"/>
<dbReference type="Proteomes" id="UP000632849">
    <property type="component" value="Unassembled WGS sequence"/>
</dbReference>
<evidence type="ECO:0000313" key="3">
    <source>
        <dbReference type="Proteomes" id="UP000632849"/>
    </source>
</evidence>
<reference evidence="2" key="2">
    <citation type="submission" date="2020-09" db="EMBL/GenBank/DDBJ databases">
        <authorList>
            <person name="Sun Q."/>
            <person name="Ohkuma M."/>
        </authorList>
    </citation>
    <scope>NUCLEOTIDE SEQUENCE</scope>
    <source>
        <strain evidence="2">JCM 4122</strain>
    </source>
</reference>
<dbReference type="RefSeq" id="WP_190042305.1">
    <property type="nucleotide sequence ID" value="NZ_BNBE01000002.1"/>
</dbReference>
<evidence type="ECO:0000313" key="2">
    <source>
        <dbReference type="EMBL" id="GHG04119.1"/>
    </source>
</evidence>
<reference evidence="2" key="1">
    <citation type="journal article" date="2014" name="Int. J. Syst. Evol. Microbiol.">
        <title>Complete genome sequence of Corynebacterium casei LMG S-19264T (=DSM 44701T), isolated from a smear-ripened cheese.</title>
        <authorList>
            <consortium name="US DOE Joint Genome Institute (JGI-PGF)"/>
            <person name="Walter F."/>
            <person name="Albersmeier A."/>
            <person name="Kalinowski J."/>
            <person name="Ruckert C."/>
        </authorList>
    </citation>
    <scope>NUCLEOTIDE SEQUENCE</scope>
    <source>
        <strain evidence="2">JCM 4122</strain>
    </source>
</reference>
<evidence type="ECO:0000259" key="1">
    <source>
        <dbReference type="Pfam" id="PF03819"/>
    </source>
</evidence>
<keyword evidence="3" id="KW-1185">Reference proteome</keyword>
<dbReference type="Gene3D" id="1.10.287.1080">
    <property type="entry name" value="MazG-like"/>
    <property type="match status" value="1"/>
</dbReference>
<comment type="caution">
    <text evidence="2">The sequence shown here is derived from an EMBL/GenBank/DDBJ whole genome shotgun (WGS) entry which is preliminary data.</text>
</comment>
<feature type="domain" description="NTP pyrophosphohydrolase MazG-like" evidence="1">
    <location>
        <begin position="60"/>
        <end position="97"/>
    </location>
</feature>
<dbReference type="InterPro" id="IPR004518">
    <property type="entry name" value="MazG-like_dom"/>
</dbReference>
<proteinExistence type="predicted"/>
<accession>A0A919ENV0</accession>